<dbReference type="Gene3D" id="3.90.660.50">
    <property type="match status" value="1"/>
</dbReference>
<comment type="caution">
    <text evidence="5">The sequence shown here is derived from an EMBL/GenBank/DDBJ whole genome shotgun (WGS) entry which is preliminary data.</text>
</comment>
<accession>A0ABN2UZK3</accession>
<dbReference type="EMBL" id="BAAAMN010000058">
    <property type="protein sequence ID" value="GAA2045025.1"/>
    <property type="molecule type" value="Genomic_DNA"/>
</dbReference>
<dbReference type="PANTHER" id="PTHR10668">
    <property type="entry name" value="PHYTOENE DEHYDROGENASE"/>
    <property type="match status" value="1"/>
</dbReference>
<proteinExistence type="predicted"/>
<dbReference type="RefSeq" id="WP_343959730.1">
    <property type="nucleotide sequence ID" value="NZ_BAAAMN010000058.1"/>
</dbReference>
<sequence>MKQRPHVLVAGGGHNGLVAANYLARNGFRVTLVEARETLGGVVGPTEFMPGYKASVTNSPGSFEGRILEELDLRSYGLRFHAPDITLLQHAQNRLFVGWRDRDRVAEQMNAASSGEATRHRQMVDYLNDLGSASGLSLWDPPISLDEVLANMEPSKRRDFKRTFVDGTLSDLLDSSLESDLAKSLMMMVALNGNLISPDEPGSAIGLLLRPISRASSRVDTLGIGDSPLRGSVGLPIGSMSAIIDALEKSAIDHGVEVVTKDPVESLIVDDEGVVRSAALASGKTIGPLDHSVLTMEPSLIQNLLPNQLAPAPLYPDKPTGSAFKAVVALNGLPDVSGAPGDVPLNKLLEAQFRVGPDPEYIRRAVHDGISGMPSMNPIIWGLIHSLSSPEVAPDGKHLLSLNVWHAPYSLGAEYWKANKSHYLGHVLETLEEYFPGLNSRIDDVVSYTPHDLEAEFNLSGSNITHGDMTVRALLDGRPSTALVNTLSHHGITLGGAGSWPGGYVSGVPGRNAASKVIQTQKEKNNARISR</sequence>
<evidence type="ECO:0000259" key="4">
    <source>
        <dbReference type="Pfam" id="PF01593"/>
    </source>
</evidence>
<dbReference type="InterPro" id="IPR002937">
    <property type="entry name" value="Amino_oxidase"/>
</dbReference>
<dbReference type="Gene3D" id="3.40.50.720">
    <property type="entry name" value="NAD(P)-binding Rossmann-like Domain"/>
    <property type="match status" value="1"/>
</dbReference>
<dbReference type="PANTHER" id="PTHR10668:SF103">
    <property type="entry name" value="PYRIDINE NUCLEOTIDE-DISULFIDE OXIDOREDUCTASE DOMAIN-CONTAINING PROTEIN 2"/>
    <property type="match status" value="1"/>
</dbReference>
<protein>
    <recommendedName>
        <fullName evidence="3">Pyridine nucleotide-disulfide oxidoreductase domain-containing protein 2</fullName>
    </recommendedName>
</protein>
<dbReference type="Gene3D" id="3.50.50.60">
    <property type="entry name" value="FAD/NAD(P)-binding domain"/>
    <property type="match status" value="1"/>
</dbReference>
<gene>
    <name evidence="5" type="ORF">GCM10009720_27420</name>
</gene>
<reference evidence="5 6" key="1">
    <citation type="journal article" date="2019" name="Int. J. Syst. Evol. Microbiol.">
        <title>The Global Catalogue of Microorganisms (GCM) 10K type strain sequencing project: providing services to taxonomists for standard genome sequencing and annotation.</title>
        <authorList>
            <consortium name="The Broad Institute Genomics Platform"/>
            <consortium name="The Broad Institute Genome Sequencing Center for Infectious Disease"/>
            <person name="Wu L."/>
            <person name="Ma J."/>
        </authorList>
    </citation>
    <scope>NUCLEOTIDE SEQUENCE [LARGE SCALE GENOMIC DNA]</scope>
    <source>
        <strain evidence="5 6">JCM 13595</strain>
    </source>
</reference>
<evidence type="ECO:0000256" key="2">
    <source>
        <dbReference type="ARBA" id="ARBA00038825"/>
    </source>
</evidence>
<dbReference type="InterPro" id="IPR036188">
    <property type="entry name" value="FAD/NAD-bd_sf"/>
</dbReference>
<comment type="subunit">
    <text evidence="2">Interacts with COX5B; this interaction may contribute to localize PYROXD2 to the inner face of the inner mitochondrial membrane.</text>
</comment>
<dbReference type="SUPFAM" id="SSF51905">
    <property type="entry name" value="FAD/NAD(P)-binding domain"/>
    <property type="match status" value="1"/>
</dbReference>
<evidence type="ECO:0000313" key="6">
    <source>
        <dbReference type="Proteomes" id="UP001501461"/>
    </source>
</evidence>
<comment type="function">
    <text evidence="1">Probable oxidoreductase that may play a role as regulator of mitochondrial function.</text>
</comment>
<organism evidence="5 6">
    <name type="scientific">Yaniella flava</name>
    <dbReference type="NCBI Taxonomy" id="287930"/>
    <lineage>
        <taxon>Bacteria</taxon>
        <taxon>Bacillati</taxon>
        <taxon>Actinomycetota</taxon>
        <taxon>Actinomycetes</taxon>
        <taxon>Micrococcales</taxon>
        <taxon>Micrococcaceae</taxon>
        <taxon>Yaniella</taxon>
    </lineage>
</organism>
<keyword evidence="6" id="KW-1185">Reference proteome</keyword>
<evidence type="ECO:0000256" key="1">
    <source>
        <dbReference type="ARBA" id="ARBA00037217"/>
    </source>
</evidence>
<evidence type="ECO:0000313" key="5">
    <source>
        <dbReference type="EMBL" id="GAA2045025.1"/>
    </source>
</evidence>
<dbReference type="Pfam" id="PF01593">
    <property type="entry name" value="Amino_oxidase"/>
    <property type="match status" value="1"/>
</dbReference>
<evidence type="ECO:0000256" key="3">
    <source>
        <dbReference type="ARBA" id="ARBA00040298"/>
    </source>
</evidence>
<feature type="domain" description="Amine oxidase" evidence="4">
    <location>
        <begin position="16"/>
        <end position="462"/>
    </location>
</feature>
<name>A0ABN2UZK3_9MICC</name>
<dbReference type="Proteomes" id="UP001501461">
    <property type="component" value="Unassembled WGS sequence"/>
</dbReference>